<keyword evidence="3" id="KW-1185">Reference proteome</keyword>
<evidence type="ECO:0000259" key="1">
    <source>
        <dbReference type="Pfam" id="PF00078"/>
    </source>
</evidence>
<dbReference type="Pfam" id="PF00078">
    <property type="entry name" value="RVT_1"/>
    <property type="match status" value="1"/>
</dbReference>
<protein>
    <submittedName>
        <fullName evidence="2">RNA-directed DNA polymerase like</fullName>
    </submittedName>
</protein>
<keyword evidence="2" id="KW-0695">RNA-directed DNA polymerase</keyword>
<dbReference type="InterPro" id="IPR043502">
    <property type="entry name" value="DNA/RNA_pol_sf"/>
</dbReference>
<accession>A0A2I0ABS6</accession>
<dbReference type="AlphaFoldDB" id="A0A2I0ABS6"/>
<name>A0A2I0ABS6_9ASPA</name>
<keyword evidence="2" id="KW-0808">Transferase</keyword>
<dbReference type="PANTHER" id="PTHR24559">
    <property type="entry name" value="TRANSPOSON TY3-I GAG-POL POLYPROTEIN"/>
    <property type="match status" value="1"/>
</dbReference>
<dbReference type="Gene3D" id="3.30.70.270">
    <property type="match status" value="1"/>
</dbReference>
<gene>
    <name evidence="2" type="ORF">AXF42_Ash001984</name>
</gene>
<evidence type="ECO:0000313" key="3">
    <source>
        <dbReference type="Proteomes" id="UP000236161"/>
    </source>
</evidence>
<sequence>MCVDFRTLNQACPKDTYPLPLIDTLVDRTFRYEIMSFLDAFSGYHQIRMAKEDEEKTAFITDFGTCCYNIMPFGLKNVGATYEHMIDAVFKDQRGRNLEAYVDDVIVKSKNLEGHLDDLRETLDTLRRVNLKLNPAWCTFGAASEKFLGYLVSARGIEANPDKISAIVSMPAPKMAKEIQN</sequence>
<dbReference type="InterPro" id="IPR053134">
    <property type="entry name" value="RNA-dir_DNA_polymerase"/>
</dbReference>
<dbReference type="Proteomes" id="UP000236161">
    <property type="component" value="Unassembled WGS sequence"/>
</dbReference>
<evidence type="ECO:0000313" key="2">
    <source>
        <dbReference type="EMBL" id="PKA53003.1"/>
    </source>
</evidence>
<feature type="domain" description="Reverse transcriptase" evidence="1">
    <location>
        <begin position="2"/>
        <end position="150"/>
    </location>
</feature>
<dbReference type="GO" id="GO:0003964">
    <property type="term" value="F:RNA-directed DNA polymerase activity"/>
    <property type="evidence" value="ECO:0007669"/>
    <property type="project" value="UniProtKB-KW"/>
</dbReference>
<dbReference type="InterPro" id="IPR043128">
    <property type="entry name" value="Rev_trsase/Diguanyl_cyclase"/>
</dbReference>
<dbReference type="Gene3D" id="3.10.10.10">
    <property type="entry name" value="HIV Type 1 Reverse Transcriptase, subunit A, domain 1"/>
    <property type="match status" value="1"/>
</dbReference>
<reference evidence="2 3" key="1">
    <citation type="journal article" date="2017" name="Nature">
        <title>The Apostasia genome and the evolution of orchids.</title>
        <authorList>
            <person name="Zhang G.Q."/>
            <person name="Liu K.W."/>
            <person name="Li Z."/>
            <person name="Lohaus R."/>
            <person name="Hsiao Y.Y."/>
            <person name="Niu S.C."/>
            <person name="Wang J.Y."/>
            <person name="Lin Y.C."/>
            <person name="Xu Q."/>
            <person name="Chen L.J."/>
            <person name="Yoshida K."/>
            <person name="Fujiwara S."/>
            <person name="Wang Z.W."/>
            <person name="Zhang Y.Q."/>
            <person name="Mitsuda N."/>
            <person name="Wang M."/>
            <person name="Liu G.H."/>
            <person name="Pecoraro L."/>
            <person name="Huang H.X."/>
            <person name="Xiao X.J."/>
            <person name="Lin M."/>
            <person name="Wu X.Y."/>
            <person name="Wu W.L."/>
            <person name="Chen Y.Y."/>
            <person name="Chang S.B."/>
            <person name="Sakamoto S."/>
            <person name="Ohme-Takagi M."/>
            <person name="Yagi M."/>
            <person name="Zeng S.J."/>
            <person name="Shen C.Y."/>
            <person name="Yeh C.M."/>
            <person name="Luo Y.B."/>
            <person name="Tsai W.C."/>
            <person name="Van de Peer Y."/>
            <person name="Liu Z.J."/>
        </authorList>
    </citation>
    <scope>NUCLEOTIDE SEQUENCE [LARGE SCALE GENOMIC DNA]</scope>
    <source>
        <strain evidence="3">cv. Shenzhen</strain>
        <tissue evidence="2">Stem</tissue>
    </source>
</reference>
<dbReference type="PANTHER" id="PTHR24559:SF444">
    <property type="entry name" value="REVERSE TRANSCRIPTASE DOMAIN-CONTAINING PROTEIN"/>
    <property type="match status" value="1"/>
</dbReference>
<dbReference type="InterPro" id="IPR000477">
    <property type="entry name" value="RT_dom"/>
</dbReference>
<dbReference type="CDD" id="cd01647">
    <property type="entry name" value="RT_LTR"/>
    <property type="match status" value="1"/>
</dbReference>
<keyword evidence="2" id="KW-0548">Nucleotidyltransferase</keyword>
<dbReference type="OrthoDB" id="1407672at2759"/>
<dbReference type="SUPFAM" id="SSF56672">
    <property type="entry name" value="DNA/RNA polymerases"/>
    <property type="match status" value="1"/>
</dbReference>
<organism evidence="2 3">
    <name type="scientific">Apostasia shenzhenica</name>
    <dbReference type="NCBI Taxonomy" id="1088818"/>
    <lineage>
        <taxon>Eukaryota</taxon>
        <taxon>Viridiplantae</taxon>
        <taxon>Streptophyta</taxon>
        <taxon>Embryophyta</taxon>
        <taxon>Tracheophyta</taxon>
        <taxon>Spermatophyta</taxon>
        <taxon>Magnoliopsida</taxon>
        <taxon>Liliopsida</taxon>
        <taxon>Asparagales</taxon>
        <taxon>Orchidaceae</taxon>
        <taxon>Apostasioideae</taxon>
        <taxon>Apostasia</taxon>
    </lineage>
</organism>
<proteinExistence type="predicted"/>
<dbReference type="EMBL" id="KZ452001">
    <property type="protein sequence ID" value="PKA53003.1"/>
    <property type="molecule type" value="Genomic_DNA"/>
</dbReference>